<gene>
    <name evidence="3" type="ORF">AUR64_06380</name>
</gene>
<evidence type="ECO:0000313" key="4">
    <source>
        <dbReference type="Proteomes" id="UP000054387"/>
    </source>
</evidence>
<dbReference type="SUPFAM" id="SSF117916">
    <property type="entry name" value="Fe-S cluster assembly (FSCA) domain-like"/>
    <property type="match status" value="1"/>
</dbReference>
<feature type="domain" description="NIF system FeS cluster assembly NifU C-terminal" evidence="2">
    <location>
        <begin position="19"/>
        <end position="75"/>
    </location>
</feature>
<proteinExistence type="predicted"/>
<dbReference type="GeneID" id="67727753"/>
<dbReference type="Gene3D" id="3.30.300.130">
    <property type="entry name" value="Fe-S cluster assembly (FSCA)"/>
    <property type="match status" value="1"/>
</dbReference>
<dbReference type="InterPro" id="IPR034904">
    <property type="entry name" value="FSCA_dom_sf"/>
</dbReference>
<dbReference type="Proteomes" id="UP000054387">
    <property type="component" value="Unassembled WGS sequence"/>
</dbReference>
<evidence type="ECO:0000259" key="2">
    <source>
        <dbReference type="Pfam" id="PF01106"/>
    </source>
</evidence>
<dbReference type="AlphaFoldDB" id="A0A0W1RDW9"/>
<feature type="compositionally biased region" description="Polar residues" evidence="1">
    <location>
        <begin position="99"/>
        <end position="108"/>
    </location>
</feature>
<dbReference type="Pfam" id="PF01106">
    <property type="entry name" value="NifU"/>
    <property type="match status" value="1"/>
</dbReference>
<comment type="caution">
    <text evidence="3">The sequence shown here is derived from an EMBL/GenBank/DDBJ whole genome shotgun (WGS) entry which is preliminary data.</text>
</comment>
<dbReference type="OrthoDB" id="161232at2157"/>
<dbReference type="GO" id="GO:0051536">
    <property type="term" value="F:iron-sulfur cluster binding"/>
    <property type="evidence" value="ECO:0007669"/>
    <property type="project" value="InterPro"/>
</dbReference>
<dbReference type="GO" id="GO:0005506">
    <property type="term" value="F:iron ion binding"/>
    <property type="evidence" value="ECO:0007669"/>
    <property type="project" value="InterPro"/>
</dbReference>
<dbReference type="GO" id="GO:0016226">
    <property type="term" value="P:iron-sulfur cluster assembly"/>
    <property type="evidence" value="ECO:0007669"/>
    <property type="project" value="InterPro"/>
</dbReference>
<evidence type="ECO:0000313" key="3">
    <source>
        <dbReference type="EMBL" id="KTG10813.1"/>
    </source>
</evidence>
<feature type="region of interest" description="Disordered" evidence="1">
    <location>
        <begin position="79"/>
        <end position="108"/>
    </location>
</feature>
<evidence type="ECO:0000256" key="1">
    <source>
        <dbReference type="SAM" id="MobiDB-lite"/>
    </source>
</evidence>
<protein>
    <recommendedName>
        <fullName evidence="2">NIF system FeS cluster assembly NifU C-terminal domain-containing protein</fullName>
    </recommendedName>
</protein>
<name>A0A0W1RDW9_9EURY</name>
<dbReference type="InterPro" id="IPR001075">
    <property type="entry name" value="NIF_FeS_clus_asmbl_NifU_C"/>
</dbReference>
<organism evidence="3 4">
    <name type="scientific">Haloprofundus marisrubri</name>
    <dbReference type="NCBI Taxonomy" id="1514971"/>
    <lineage>
        <taxon>Archaea</taxon>
        <taxon>Methanobacteriati</taxon>
        <taxon>Methanobacteriota</taxon>
        <taxon>Stenosarchaea group</taxon>
        <taxon>Halobacteria</taxon>
        <taxon>Halobacteriales</taxon>
        <taxon>Haloferacaceae</taxon>
        <taxon>Haloprofundus</taxon>
    </lineage>
</organism>
<reference evidence="3 4" key="1">
    <citation type="submission" date="2015-12" db="EMBL/GenBank/DDBJ databases">
        <title>Haloprofundus marisrubri gen. nov., sp. nov., an extremely halophilic archaeon isolated from the Discovery deep brine-seawater interface in the Red Sea.</title>
        <authorList>
            <person name="Zhang G."/>
            <person name="Stingl U."/>
            <person name="Rashid M."/>
        </authorList>
    </citation>
    <scope>NUCLEOTIDE SEQUENCE [LARGE SCALE GENOMIC DNA]</scope>
    <source>
        <strain evidence="3 4">SB9</strain>
    </source>
</reference>
<accession>A0A0W1RDW9</accession>
<dbReference type="EMBL" id="LOPU01000016">
    <property type="protein sequence ID" value="KTG10813.1"/>
    <property type="molecule type" value="Genomic_DNA"/>
</dbReference>
<keyword evidence="4" id="KW-1185">Reference proteome</keyword>
<sequence length="108" mass="11473">MSDDSLKEQIENWMVGQMPIIQMHGGTSVVREANPETGEVVVELGGTCSGCGISNVTATNIKADLIRDFEDVRDVTVKVPSTGDQGSSTVEGGRGGELQFSNESAEHF</sequence>
<dbReference type="RefSeq" id="WP_058580611.1">
    <property type="nucleotide sequence ID" value="NZ_LOPU01000016.1"/>
</dbReference>
<dbReference type="STRING" id="1514971.AUR64_06380"/>